<gene>
    <name evidence="2" type="ORF">N1851_030972</name>
</gene>
<evidence type="ECO:0000313" key="2">
    <source>
        <dbReference type="EMBL" id="KAK0133512.1"/>
    </source>
</evidence>
<keyword evidence="3" id="KW-1185">Reference proteome</keyword>
<proteinExistence type="predicted"/>
<dbReference type="PANTHER" id="PTHR46704">
    <property type="entry name" value="CXC DOMAIN-CONTAINING PROTEIN-RELATED"/>
    <property type="match status" value="1"/>
</dbReference>
<feature type="region of interest" description="Disordered" evidence="1">
    <location>
        <begin position="140"/>
        <end position="173"/>
    </location>
</feature>
<dbReference type="PANTHER" id="PTHR46704:SF1">
    <property type="entry name" value="TELOMERE LENGTH REGULATION PROTEIN TEL2 HOMOLOG"/>
    <property type="match status" value="1"/>
</dbReference>
<reference evidence="2" key="1">
    <citation type="journal article" date="2023" name="Front. Mar. Sci.">
        <title>A new Merluccius polli reference genome to investigate the effects of global change in West African waters.</title>
        <authorList>
            <person name="Mateo J.L."/>
            <person name="Blanco-Fernandez C."/>
            <person name="Garcia-Vazquez E."/>
            <person name="Machado-Schiaffino G."/>
        </authorList>
    </citation>
    <scope>NUCLEOTIDE SEQUENCE</scope>
    <source>
        <strain evidence="2">C29</strain>
        <tissue evidence="2">Fin</tissue>
    </source>
</reference>
<evidence type="ECO:0000256" key="1">
    <source>
        <dbReference type="SAM" id="MobiDB-lite"/>
    </source>
</evidence>
<sequence length="415" mass="45703">MFLPMIDLNPSDSTCIFSTLKYVRQHAQRHNVTPVITFDQPLWWKALMIVNSQPMESDLRQIVLRLGGFHAEMSFLGCFGHLMASSGLQEVLELIYAPKTVIHMMSGKAVARAVRAHSIVDASLNALILADVFNVNLPQQSGTSDKSKEGESESAESVTAMETNDSDGDQVTEVSRDADVDEALEIYKNLMDGTISAKEASQSDVLVRIKGRLQKHIESIKKNFSSLDAVHGYARHPTKCLSAEVSQALIVITPECVAFFRDKSGRYGVFDSHTRNAAGLPHHYGTAIMMTFSKLSDLADHLHKLFKNHGAHASYEFVPVLFDTVGSSEHCQQLADPTKDTQSETLPCTPQAEVPTADINFSSAPQVVPQTASVSKLNTQRRQKARRNASASKDQHAPLSCSLVLTRPSYSFHSY</sequence>
<dbReference type="Proteomes" id="UP001174136">
    <property type="component" value="Unassembled WGS sequence"/>
</dbReference>
<protein>
    <submittedName>
        <fullName evidence="2">Uncharacterized protein</fullName>
    </submittedName>
</protein>
<organism evidence="2 3">
    <name type="scientific">Merluccius polli</name>
    <name type="common">Benguela hake</name>
    <name type="synonym">Merluccius cadenati</name>
    <dbReference type="NCBI Taxonomy" id="89951"/>
    <lineage>
        <taxon>Eukaryota</taxon>
        <taxon>Metazoa</taxon>
        <taxon>Chordata</taxon>
        <taxon>Craniata</taxon>
        <taxon>Vertebrata</taxon>
        <taxon>Euteleostomi</taxon>
        <taxon>Actinopterygii</taxon>
        <taxon>Neopterygii</taxon>
        <taxon>Teleostei</taxon>
        <taxon>Neoteleostei</taxon>
        <taxon>Acanthomorphata</taxon>
        <taxon>Zeiogadaria</taxon>
        <taxon>Gadariae</taxon>
        <taxon>Gadiformes</taxon>
        <taxon>Gadoidei</taxon>
        <taxon>Merlucciidae</taxon>
        <taxon>Merluccius</taxon>
    </lineage>
</organism>
<feature type="region of interest" description="Disordered" evidence="1">
    <location>
        <begin position="370"/>
        <end position="394"/>
    </location>
</feature>
<evidence type="ECO:0000313" key="3">
    <source>
        <dbReference type="Proteomes" id="UP001174136"/>
    </source>
</evidence>
<accession>A0AA47M4J1</accession>
<dbReference type="AlphaFoldDB" id="A0AA47M4J1"/>
<name>A0AA47M4J1_MERPO</name>
<dbReference type="EMBL" id="JAOPHQ010005983">
    <property type="protein sequence ID" value="KAK0133512.1"/>
    <property type="molecule type" value="Genomic_DNA"/>
</dbReference>
<comment type="caution">
    <text evidence="2">The sequence shown here is derived from an EMBL/GenBank/DDBJ whole genome shotgun (WGS) entry which is preliminary data.</text>
</comment>
<dbReference type="Gene3D" id="3.90.70.120">
    <property type="match status" value="1"/>
</dbReference>